<dbReference type="GO" id="GO:0006935">
    <property type="term" value="P:chemotaxis"/>
    <property type="evidence" value="ECO:0007669"/>
    <property type="project" value="UniProtKB-KW"/>
</dbReference>
<dbReference type="Proteomes" id="UP000430222">
    <property type="component" value="Unassembled WGS sequence"/>
</dbReference>
<keyword evidence="4" id="KW-1185">Reference proteome</keyword>
<name>A0A6I2UWH2_9FIRM</name>
<gene>
    <name evidence="3" type="ORF">FYJ78_00080</name>
</gene>
<dbReference type="AlphaFoldDB" id="A0A6I2UWH2"/>
<dbReference type="EMBL" id="VUNL01000001">
    <property type="protein sequence ID" value="MSV23616.1"/>
    <property type="molecule type" value="Genomic_DNA"/>
</dbReference>
<evidence type="ECO:0000256" key="1">
    <source>
        <dbReference type="ARBA" id="ARBA00022500"/>
    </source>
</evidence>
<evidence type="ECO:0000259" key="2">
    <source>
        <dbReference type="Pfam" id="PF13690"/>
    </source>
</evidence>
<reference evidence="3 4" key="1">
    <citation type="submission" date="2019-08" db="EMBL/GenBank/DDBJ databases">
        <title>In-depth cultivation of the pig gut microbiome towards novel bacterial diversity and tailored functional studies.</title>
        <authorList>
            <person name="Wylensek D."/>
            <person name="Hitch T.C.A."/>
            <person name="Clavel T."/>
        </authorList>
    </citation>
    <scope>NUCLEOTIDE SEQUENCE [LARGE SCALE GENOMIC DNA]</scope>
    <source>
        <strain evidence="4">WCA-380-WT-3B3</strain>
    </source>
</reference>
<feature type="domain" description="Chemotaxis phosphatase CheX-like" evidence="2">
    <location>
        <begin position="108"/>
        <end position="182"/>
    </location>
</feature>
<proteinExistence type="predicted"/>
<dbReference type="InterPro" id="IPR028051">
    <property type="entry name" value="CheX-like_dom"/>
</dbReference>
<accession>A0A6I2UWH2</accession>
<dbReference type="Pfam" id="PF13690">
    <property type="entry name" value="CheX"/>
    <property type="match status" value="1"/>
</dbReference>
<dbReference type="SUPFAM" id="SSF103039">
    <property type="entry name" value="CheC-like"/>
    <property type="match status" value="1"/>
</dbReference>
<evidence type="ECO:0000313" key="4">
    <source>
        <dbReference type="Proteomes" id="UP000430222"/>
    </source>
</evidence>
<protein>
    <submittedName>
        <fullName evidence="3">Chemotaxis protein CheX</fullName>
    </submittedName>
</protein>
<evidence type="ECO:0000313" key="3">
    <source>
        <dbReference type="EMBL" id="MSV23616.1"/>
    </source>
</evidence>
<dbReference type="Gene3D" id="3.40.1550.10">
    <property type="entry name" value="CheC-like"/>
    <property type="match status" value="1"/>
</dbReference>
<comment type="caution">
    <text evidence="3">The sequence shown here is derived from an EMBL/GenBank/DDBJ whole genome shotgun (WGS) entry which is preliminary data.</text>
</comment>
<dbReference type="RefSeq" id="WP_154619382.1">
    <property type="nucleotide sequence ID" value="NZ_VUNL01000001.1"/>
</dbReference>
<sequence>MTSNFNIAQCLLNGRSYTPEQLQQIMKEGEQDEAALVRMMPEVSVIDPRPVRTAVMRAADGAWEDRIEWYSRYAELFIEKLREMMHTEAVVAQLPSIEEEPAPAHAVFLRIEGDISFVSGLAARDAVFLELARRYSGELLDTVDEMAVDSIQEFLNVVNGLFCIELANSGMEGELSLPRWRKNVRIQGAKRLCLRIYTSFGAFQLILSADDLF</sequence>
<keyword evidence="1" id="KW-0145">Chemotaxis</keyword>
<organism evidence="3 4">
    <name type="scientific">Selenomonas montiformis</name>
    <dbReference type="NCBI Taxonomy" id="2652285"/>
    <lineage>
        <taxon>Bacteria</taxon>
        <taxon>Bacillati</taxon>
        <taxon>Bacillota</taxon>
        <taxon>Negativicutes</taxon>
        <taxon>Selenomonadales</taxon>
        <taxon>Selenomonadaceae</taxon>
        <taxon>Selenomonas</taxon>
    </lineage>
</organism>
<dbReference type="InterPro" id="IPR028976">
    <property type="entry name" value="CheC-like_sf"/>
</dbReference>